<evidence type="ECO:0000313" key="1">
    <source>
        <dbReference type="EMBL" id="GAF70145.1"/>
    </source>
</evidence>
<name>X0T276_9ZZZZ</name>
<reference evidence="1" key="1">
    <citation type="journal article" date="2014" name="Front. Microbiol.">
        <title>High frequency of phylogenetically diverse reductive dehalogenase-homologous genes in deep subseafloor sedimentary metagenomes.</title>
        <authorList>
            <person name="Kawai M."/>
            <person name="Futagami T."/>
            <person name="Toyoda A."/>
            <person name="Takaki Y."/>
            <person name="Nishi S."/>
            <person name="Hori S."/>
            <person name="Arai W."/>
            <person name="Tsubouchi T."/>
            <person name="Morono Y."/>
            <person name="Uchiyama I."/>
            <person name="Ito T."/>
            <person name="Fujiyama A."/>
            <person name="Inagaki F."/>
            <person name="Takami H."/>
        </authorList>
    </citation>
    <scope>NUCLEOTIDE SEQUENCE</scope>
    <source>
        <strain evidence="1">Expedition CK06-06</strain>
    </source>
</reference>
<proteinExistence type="predicted"/>
<dbReference type="EMBL" id="BARS01001316">
    <property type="protein sequence ID" value="GAF70145.1"/>
    <property type="molecule type" value="Genomic_DNA"/>
</dbReference>
<protein>
    <submittedName>
        <fullName evidence="1">Uncharacterized protein</fullName>
    </submittedName>
</protein>
<feature type="non-terminal residue" evidence="1">
    <location>
        <position position="1"/>
    </location>
</feature>
<sequence>RPEFALGAGDSYNCSTEVIGLELDVLGKELNFRIGLGKGQAKLADIVPLARTICTEITDLVIKSIFSDGGQIPCRCQFQKHFA</sequence>
<organism evidence="1">
    <name type="scientific">marine sediment metagenome</name>
    <dbReference type="NCBI Taxonomy" id="412755"/>
    <lineage>
        <taxon>unclassified sequences</taxon>
        <taxon>metagenomes</taxon>
        <taxon>ecological metagenomes</taxon>
    </lineage>
</organism>
<dbReference type="AlphaFoldDB" id="X0T276"/>
<comment type="caution">
    <text evidence="1">The sequence shown here is derived from an EMBL/GenBank/DDBJ whole genome shotgun (WGS) entry which is preliminary data.</text>
</comment>
<accession>X0T276</accession>
<gene>
    <name evidence="1" type="ORF">S01H1_02657</name>
</gene>